<protein>
    <submittedName>
        <fullName evidence="3">FecR family protein</fullName>
    </submittedName>
</protein>
<dbReference type="Pfam" id="PF04773">
    <property type="entry name" value="FecR"/>
    <property type="match status" value="1"/>
</dbReference>
<organism evidence="3 4">
    <name type="scientific">Pollutimonas bauzanensis</name>
    <dbReference type="NCBI Taxonomy" id="658167"/>
    <lineage>
        <taxon>Bacteria</taxon>
        <taxon>Pseudomonadati</taxon>
        <taxon>Pseudomonadota</taxon>
        <taxon>Betaproteobacteria</taxon>
        <taxon>Burkholderiales</taxon>
        <taxon>Alcaligenaceae</taxon>
        <taxon>Pollutimonas</taxon>
    </lineage>
</organism>
<dbReference type="InterPro" id="IPR016930">
    <property type="entry name" value="UCP029644"/>
</dbReference>
<dbReference type="InterPro" id="IPR006860">
    <property type="entry name" value="FecR"/>
</dbReference>
<dbReference type="PIRSF" id="PIRSF029644">
    <property type="entry name" value="UCP029644"/>
    <property type="match status" value="1"/>
</dbReference>
<reference evidence="3 4" key="1">
    <citation type="submission" date="2016-11" db="EMBL/GenBank/DDBJ databases">
        <authorList>
            <person name="Jaros S."/>
            <person name="Januszkiewicz K."/>
            <person name="Wedrychowicz H."/>
        </authorList>
    </citation>
    <scope>NUCLEOTIDE SEQUENCE [LARGE SCALE GENOMIC DNA]</scope>
    <source>
        <strain evidence="3 4">CGMCC 1.10190</strain>
    </source>
</reference>
<sequence length="368" mass="38295">MSPSLMLHRSLLAFMAGALLALASTPAPAQPSGARGGNFLYRAMPGDTLIELAQRFTDNPANWSTLQSLNSVQDPTRLSIGRELKIPFSLIPELPSQAQVSHIAGEVDADGESTGIKAVLAEGDSLRTGPDGFVTLVLADRSVISVPAGSSLRIERLRVFKGTGLIDAIFDIRDGSLESSVAPQDTGVGRFEIRTPVSITGVRGTRLRVRASADGSQSEVLSGSAQLSAGPDGEAVVRQDQGAAVDAQGKLLGVRALLPAPRLAPAVRGGQGWTLSFAPVPGAASYLVRVAANQAGTELLSSRQFDSPEISFSAPGPGTYYAVVRAIDSDGVMGKDAVQPFLGQSLLKTSDGSGIHSGYGQFVLLTDY</sequence>
<dbReference type="SUPFAM" id="SSF54106">
    <property type="entry name" value="LysM domain"/>
    <property type="match status" value="1"/>
</dbReference>
<dbReference type="PANTHER" id="PTHR38731">
    <property type="entry name" value="LIPL45-RELATED LIPOPROTEIN-RELATED"/>
    <property type="match status" value="1"/>
</dbReference>
<feature type="signal peptide" evidence="1">
    <location>
        <begin position="1"/>
        <end position="29"/>
    </location>
</feature>
<evidence type="ECO:0000313" key="3">
    <source>
        <dbReference type="EMBL" id="SHI50377.1"/>
    </source>
</evidence>
<name>A0A1M6BNY7_9BURK</name>
<dbReference type="Gene3D" id="2.60.120.1440">
    <property type="match status" value="1"/>
</dbReference>
<evidence type="ECO:0000313" key="4">
    <source>
        <dbReference type="Proteomes" id="UP000184226"/>
    </source>
</evidence>
<evidence type="ECO:0000256" key="1">
    <source>
        <dbReference type="SAM" id="SignalP"/>
    </source>
</evidence>
<gene>
    <name evidence="3" type="ORF">SAMN04488135_1285</name>
</gene>
<dbReference type="Proteomes" id="UP000184226">
    <property type="component" value="Unassembled WGS sequence"/>
</dbReference>
<dbReference type="Gene3D" id="3.10.350.10">
    <property type="entry name" value="LysM domain"/>
    <property type="match status" value="1"/>
</dbReference>
<dbReference type="Pfam" id="PF01476">
    <property type="entry name" value="LysM"/>
    <property type="match status" value="1"/>
</dbReference>
<keyword evidence="1" id="KW-0732">Signal</keyword>
<dbReference type="OrthoDB" id="9813091at2"/>
<dbReference type="AlphaFoldDB" id="A0A1M6BNY7"/>
<dbReference type="PROSITE" id="PS51782">
    <property type="entry name" value="LYSM"/>
    <property type="match status" value="1"/>
</dbReference>
<evidence type="ECO:0000259" key="2">
    <source>
        <dbReference type="PROSITE" id="PS51782"/>
    </source>
</evidence>
<proteinExistence type="predicted"/>
<dbReference type="InterPro" id="IPR036779">
    <property type="entry name" value="LysM_dom_sf"/>
</dbReference>
<dbReference type="EMBL" id="FQXE01000028">
    <property type="protein sequence ID" value="SHI50377.1"/>
    <property type="molecule type" value="Genomic_DNA"/>
</dbReference>
<dbReference type="STRING" id="658167.SAMN04488135_1285"/>
<keyword evidence="4" id="KW-1185">Reference proteome</keyword>
<feature type="chain" id="PRO_5012725745" evidence="1">
    <location>
        <begin position="30"/>
        <end position="368"/>
    </location>
</feature>
<feature type="domain" description="LysM" evidence="2">
    <location>
        <begin position="39"/>
        <end position="86"/>
    </location>
</feature>
<accession>A0A1M6BNY7</accession>
<dbReference type="InterPro" id="IPR018392">
    <property type="entry name" value="LysM"/>
</dbReference>